<feature type="binding site" evidence="8">
    <location>
        <begin position="43"/>
        <end position="44"/>
    </location>
    <ligand>
        <name>substrate</name>
    </ligand>
</feature>
<proteinExistence type="inferred from homology"/>
<dbReference type="InterPro" id="IPR004391">
    <property type="entry name" value="Glu_race"/>
</dbReference>
<dbReference type="HAMAP" id="MF_00258">
    <property type="entry name" value="Glu_racemase"/>
    <property type="match status" value="1"/>
</dbReference>
<reference evidence="9 10" key="1">
    <citation type="submission" date="2020-05" db="EMBL/GenBank/DDBJ databases">
        <title>Draft genome sequence of Desulfovibrio psychrotolerans JS1T.</title>
        <authorList>
            <person name="Ueno A."/>
            <person name="Tamazawa S."/>
            <person name="Tamamura S."/>
            <person name="Murakami T."/>
            <person name="Kiyama T."/>
            <person name="Inomata H."/>
            <person name="Amano Y."/>
            <person name="Miyakawa K."/>
            <person name="Tamaki H."/>
            <person name="Naganuma T."/>
            <person name="Kaneko K."/>
        </authorList>
    </citation>
    <scope>NUCLEOTIDE SEQUENCE [LARGE SCALE GENOMIC DNA]</scope>
    <source>
        <strain evidence="9 10">JS1</strain>
    </source>
</reference>
<dbReference type="InterPro" id="IPR033134">
    <property type="entry name" value="Asp/Glu_racemase_AS_2"/>
</dbReference>
<keyword evidence="4 8" id="KW-0573">Peptidoglycan synthesis</keyword>
<evidence type="ECO:0000313" key="10">
    <source>
        <dbReference type="Proteomes" id="UP000503820"/>
    </source>
</evidence>
<dbReference type="InterPro" id="IPR015942">
    <property type="entry name" value="Asp/Glu/hydantoin_racemase"/>
</dbReference>
<organism evidence="9 10">
    <name type="scientific">Desulfovibrio psychrotolerans</name>
    <dbReference type="NCBI Taxonomy" id="415242"/>
    <lineage>
        <taxon>Bacteria</taxon>
        <taxon>Pseudomonadati</taxon>
        <taxon>Thermodesulfobacteriota</taxon>
        <taxon>Desulfovibrionia</taxon>
        <taxon>Desulfovibrionales</taxon>
        <taxon>Desulfovibrionaceae</taxon>
        <taxon>Desulfovibrio</taxon>
    </lineage>
</organism>
<dbReference type="GO" id="GO:0008360">
    <property type="term" value="P:regulation of cell shape"/>
    <property type="evidence" value="ECO:0007669"/>
    <property type="project" value="UniProtKB-KW"/>
</dbReference>
<dbReference type="Pfam" id="PF01177">
    <property type="entry name" value="Asp_Glu_race"/>
    <property type="match status" value="1"/>
</dbReference>
<name>A0A7J0BVW2_9BACT</name>
<dbReference type="NCBIfam" id="TIGR00067">
    <property type="entry name" value="glut_race"/>
    <property type="match status" value="1"/>
</dbReference>
<keyword evidence="10" id="KW-1185">Reference proteome</keyword>
<sequence length="297" mass="31386">MTKTLPIGMFDSGVGGLTVLKALRTCLPCEDILYLGDTARLPYGTKSPETVTRYAVQASGRLVERGVKLLVVACNTASSVALEALREAYPGIPVVGVVEPGAQASCAASRTGTIAVIATESTIRGNAYQRAIHAIRPQARVIGRPCPLFVALAEEGWVDGELVEGVAARYLAPLFRLNPQSCQNPEDSTVSRVQPLQPLQPFLADEPDCLVLGCTHFPLLASAIRNVIGPDVAIVDSAETTASAVQAELAARGLLRTEAGCGTTRFLTTDDVPRFARTGSLFLGMPIAETDVELVDL</sequence>
<dbReference type="SUPFAM" id="SSF53681">
    <property type="entry name" value="Aspartate/glutamate racemase"/>
    <property type="match status" value="3"/>
</dbReference>
<comment type="similarity">
    <text evidence="8">Belongs to the aspartate/glutamate racemases family.</text>
</comment>
<dbReference type="InterPro" id="IPR018187">
    <property type="entry name" value="Asp/Glu_racemase_AS_1"/>
</dbReference>
<evidence type="ECO:0000256" key="7">
    <source>
        <dbReference type="ARBA" id="ARBA00070053"/>
    </source>
</evidence>
<evidence type="ECO:0000256" key="5">
    <source>
        <dbReference type="ARBA" id="ARBA00023235"/>
    </source>
</evidence>
<dbReference type="GO" id="GO:0071555">
    <property type="term" value="P:cell wall organization"/>
    <property type="evidence" value="ECO:0007669"/>
    <property type="project" value="UniProtKB-KW"/>
</dbReference>
<gene>
    <name evidence="8 9" type="primary">murI</name>
    <name evidence="9" type="ORF">DSM19430T_25020</name>
</gene>
<dbReference type="UniPathway" id="UPA00219"/>
<dbReference type="PANTHER" id="PTHR21198:SF2">
    <property type="entry name" value="GLUTAMATE RACEMASE"/>
    <property type="match status" value="1"/>
</dbReference>
<comment type="caution">
    <text evidence="9">The sequence shown here is derived from an EMBL/GenBank/DDBJ whole genome shotgun (WGS) entry which is preliminary data.</text>
</comment>
<evidence type="ECO:0000256" key="6">
    <source>
        <dbReference type="ARBA" id="ARBA00023316"/>
    </source>
</evidence>
<evidence type="ECO:0000313" key="9">
    <source>
        <dbReference type="EMBL" id="GFM37818.1"/>
    </source>
</evidence>
<comment type="pathway">
    <text evidence="8">Cell wall biogenesis; peptidoglycan biosynthesis.</text>
</comment>
<keyword evidence="6 8" id="KW-0961">Cell wall biogenesis/degradation</keyword>
<dbReference type="EC" id="5.1.1.3" evidence="2 8"/>
<evidence type="ECO:0000256" key="8">
    <source>
        <dbReference type="HAMAP-Rule" id="MF_00258"/>
    </source>
</evidence>
<evidence type="ECO:0000256" key="3">
    <source>
        <dbReference type="ARBA" id="ARBA00022960"/>
    </source>
</evidence>
<dbReference type="EMBL" id="BLVP01000010">
    <property type="protein sequence ID" value="GFM37818.1"/>
    <property type="molecule type" value="Genomic_DNA"/>
</dbReference>
<dbReference type="Gene3D" id="3.40.50.1860">
    <property type="match status" value="2"/>
</dbReference>
<feature type="active site" description="Proton donor/acceptor" evidence="8">
    <location>
        <position position="74"/>
    </location>
</feature>
<dbReference type="GO" id="GO:0009252">
    <property type="term" value="P:peptidoglycan biosynthetic process"/>
    <property type="evidence" value="ECO:0007669"/>
    <property type="project" value="UniProtKB-UniRule"/>
</dbReference>
<evidence type="ECO:0000256" key="4">
    <source>
        <dbReference type="ARBA" id="ARBA00022984"/>
    </source>
</evidence>
<dbReference type="GO" id="GO:0008881">
    <property type="term" value="F:glutamate racemase activity"/>
    <property type="evidence" value="ECO:0007669"/>
    <property type="project" value="UniProtKB-UniRule"/>
</dbReference>
<feature type="active site" description="Proton donor/acceptor" evidence="8">
    <location>
        <position position="214"/>
    </location>
</feature>
<dbReference type="Proteomes" id="UP000503820">
    <property type="component" value="Unassembled WGS sequence"/>
</dbReference>
<comment type="catalytic activity">
    <reaction evidence="1 8">
        <text>L-glutamate = D-glutamate</text>
        <dbReference type="Rhea" id="RHEA:12813"/>
        <dbReference type="ChEBI" id="CHEBI:29985"/>
        <dbReference type="ChEBI" id="CHEBI:29986"/>
        <dbReference type="EC" id="5.1.1.3"/>
    </reaction>
</comment>
<accession>A0A7J0BVW2</accession>
<dbReference type="PANTHER" id="PTHR21198">
    <property type="entry name" value="GLUTAMATE RACEMASE"/>
    <property type="match status" value="1"/>
</dbReference>
<comment type="function">
    <text evidence="8">Provides the (R)-glutamate required for cell wall biosynthesis.</text>
</comment>
<feature type="binding site" evidence="8">
    <location>
        <begin position="215"/>
        <end position="216"/>
    </location>
    <ligand>
        <name>substrate</name>
    </ligand>
</feature>
<dbReference type="PROSITE" id="PS00924">
    <property type="entry name" value="ASP_GLU_RACEMASE_2"/>
    <property type="match status" value="1"/>
</dbReference>
<protein>
    <recommendedName>
        <fullName evidence="7 8">Glutamate racemase</fullName>
        <ecNumber evidence="2 8">5.1.1.3</ecNumber>
    </recommendedName>
</protein>
<evidence type="ECO:0000256" key="2">
    <source>
        <dbReference type="ARBA" id="ARBA00013090"/>
    </source>
</evidence>
<keyword evidence="5 8" id="KW-0413">Isomerase</keyword>
<feature type="binding site" evidence="8">
    <location>
        <begin position="75"/>
        <end position="76"/>
    </location>
    <ligand>
        <name>substrate</name>
    </ligand>
</feature>
<feature type="binding site" evidence="8">
    <location>
        <begin position="11"/>
        <end position="12"/>
    </location>
    <ligand>
        <name>substrate</name>
    </ligand>
</feature>
<keyword evidence="3 8" id="KW-0133">Cell shape</keyword>
<dbReference type="FunFam" id="3.40.50.1860:FF:000002">
    <property type="entry name" value="Glutamate racemase"/>
    <property type="match status" value="1"/>
</dbReference>
<dbReference type="RefSeq" id="WP_174410450.1">
    <property type="nucleotide sequence ID" value="NZ_BLVP01000010.1"/>
</dbReference>
<dbReference type="AlphaFoldDB" id="A0A7J0BVW2"/>
<dbReference type="PROSITE" id="PS00923">
    <property type="entry name" value="ASP_GLU_RACEMASE_1"/>
    <property type="match status" value="1"/>
</dbReference>
<evidence type="ECO:0000256" key="1">
    <source>
        <dbReference type="ARBA" id="ARBA00001602"/>
    </source>
</evidence>
<dbReference type="InterPro" id="IPR001920">
    <property type="entry name" value="Asp/Glu_race"/>
</dbReference>